<dbReference type="InterPro" id="IPR036271">
    <property type="entry name" value="Tet_transcr_reg_TetR-rel_C_sf"/>
</dbReference>
<feature type="domain" description="HTH tetR-type" evidence="5">
    <location>
        <begin position="16"/>
        <end position="76"/>
    </location>
</feature>
<dbReference type="InterPro" id="IPR041583">
    <property type="entry name" value="TetR_C_31"/>
</dbReference>
<evidence type="ECO:0000259" key="5">
    <source>
        <dbReference type="PROSITE" id="PS50977"/>
    </source>
</evidence>
<dbReference type="Proteomes" id="UP001431429">
    <property type="component" value="Unassembled WGS sequence"/>
</dbReference>
<keyword evidence="2 4" id="KW-0238">DNA-binding</keyword>
<evidence type="ECO:0000256" key="3">
    <source>
        <dbReference type="ARBA" id="ARBA00023163"/>
    </source>
</evidence>
<dbReference type="Pfam" id="PF00440">
    <property type="entry name" value="TetR_N"/>
    <property type="match status" value="1"/>
</dbReference>
<evidence type="ECO:0000313" key="7">
    <source>
        <dbReference type="Proteomes" id="UP001431429"/>
    </source>
</evidence>
<dbReference type="SUPFAM" id="SSF46689">
    <property type="entry name" value="Homeodomain-like"/>
    <property type="match status" value="1"/>
</dbReference>
<dbReference type="RefSeq" id="WP_250917968.1">
    <property type="nucleotide sequence ID" value="NZ_JAMQAW010000004.1"/>
</dbReference>
<evidence type="ECO:0000313" key="6">
    <source>
        <dbReference type="EMBL" id="MCM2387601.1"/>
    </source>
</evidence>
<accession>A0ABT0UH12</accession>
<dbReference type="Pfam" id="PF17940">
    <property type="entry name" value="TetR_C_31"/>
    <property type="match status" value="1"/>
</dbReference>
<sequence length="225" mass="24929">MTADREESVVAYVKAAERRDQIVAAARRALIRDGVGRTTMRTVAAEAQVPLGTLHYVFQSKERLFRAVLEDIIQAITQDLEVLRSPGRGMAETLDEGLRRTWARMAARDPGRQLLQYELLTYALRTPNLADMARWQYEEYFRIVAAWCRAAAEDAGETCAVGFDLLARVIVAQFDGLILQHLADPEADRAAQDLEQVVAMVVAMAAPRGPRAGRRRTAASSSSPS</sequence>
<name>A0ABT0UH12_9ACTN</name>
<dbReference type="InterPro" id="IPR001647">
    <property type="entry name" value="HTH_TetR"/>
</dbReference>
<organism evidence="6 7">
    <name type="scientific">Streptomyces albipurpureus</name>
    <dbReference type="NCBI Taxonomy" id="2897419"/>
    <lineage>
        <taxon>Bacteria</taxon>
        <taxon>Bacillati</taxon>
        <taxon>Actinomycetota</taxon>
        <taxon>Actinomycetes</taxon>
        <taxon>Kitasatosporales</taxon>
        <taxon>Streptomycetaceae</taxon>
        <taxon>Streptomyces</taxon>
    </lineage>
</organism>
<dbReference type="InterPro" id="IPR009057">
    <property type="entry name" value="Homeodomain-like_sf"/>
</dbReference>
<feature type="DNA-binding region" description="H-T-H motif" evidence="4">
    <location>
        <begin position="39"/>
        <end position="58"/>
    </location>
</feature>
<evidence type="ECO:0000256" key="1">
    <source>
        <dbReference type="ARBA" id="ARBA00023015"/>
    </source>
</evidence>
<keyword evidence="7" id="KW-1185">Reference proteome</keyword>
<gene>
    <name evidence="6" type="ORF">NBG84_04620</name>
</gene>
<protein>
    <submittedName>
        <fullName evidence="6">TetR family transcriptional regulator</fullName>
    </submittedName>
</protein>
<dbReference type="PANTHER" id="PTHR30055:SF234">
    <property type="entry name" value="HTH-TYPE TRANSCRIPTIONAL REGULATOR BETI"/>
    <property type="match status" value="1"/>
</dbReference>
<keyword evidence="3" id="KW-0804">Transcription</keyword>
<reference evidence="6" key="1">
    <citation type="submission" date="2022-06" db="EMBL/GenBank/DDBJ databases">
        <title>Genome public.</title>
        <authorList>
            <person name="Sun Q."/>
        </authorList>
    </citation>
    <scope>NUCLEOTIDE SEQUENCE</scope>
    <source>
        <strain evidence="6">CWNU-1</strain>
    </source>
</reference>
<evidence type="ECO:0000256" key="4">
    <source>
        <dbReference type="PROSITE-ProRule" id="PRU00335"/>
    </source>
</evidence>
<dbReference type="SUPFAM" id="SSF48498">
    <property type="entry name" value="Tetracyclin repressor-like, C-terminal domain"/>
    <property type="match status" value="1"/>
</dbReference>
<proteinExistence type="predicted"/>
<dbReference type="PANTHER" id="PTHR30055">
    <property type="entry name" value="HTH-TYPE TRANSCRIPTIONAL REGULATOR RUTR"/>
    <property type="match status" value="1"/>
</dbReference>
<keyword evidence="1" id="KW-0805">Transcription regulation</keyword>
<dbReference type="Gene3D" id="1.10.357.10">
    <property type="entry name" value="Tetracycline Repressor, domain 2"/>
    <property type="match status" value="1"/>
</dbReference>
<dbReference type="EMBL" id="JAMQAW010000004">
    <property type="protein sequence ID" value="MCM2387601.1"/>
    <property type="molecule type" value="Genomic_DNA"/>
</dbReference>
<dbReference type="PROSITE" id="PS50977">
    <property type="entry name" value="HTH_TETR_2"/>
    <property type="match status" value="1"/>
</dbReference>
<evidence type="ECO:0000256" key="2">
    <source>
        <dbReference type="ARBA" id="ARBA00023125"/>
    </source>
</evidence>
<dbReference type="InterPro" id="IPR050109">
    <property type="entry name" value="HTH-type_TetR-like_transc_reg"/>
</dbReference>
<comment type="caution">
    <text evidence="6">The sequence shown here is derived from an EMBL/GenBank/DDBJ whole genome shotgun (WGS) entry which is preliminary data.</text>
</comment>